<evidence type="ECO:0000256" key="1">
    <source>
        <dbReference type="ARBA" id="ARBA00010062"/>
    </source>
</evidence>
<name>A0A1H5ZBZ0_9ACTN</name>
<dbReference type="RefSeq" id="WP_103885642.1">
    <property type="nucleotide sequence ID" value="NZ_FNVU01000004.1"/>
</dbReference>
<dbReference type="Gene3D" id="3.40.50.2300">
    <property type="match status" value="2"/>
</dbReference>
<keyword evidence="2" id="KW-0732">Signal</keyword>
<dbReference type="OrthoDB" id="3205678at2"/>
<evidence type="ECO:0000259" key="3">
    <source>
        <dbReference type="Pfam" id="PF13458"/>
    </source>
</evidence>
<comment type="similarity">
    <text evidence="1">Belongs to the leucine-binding protein family.</text>
</comment>
<dbReference type="EMBL" id="FNVU01000004">
    <property type="protein sequence ID" value="SEG32876.1"/>
    <property type="molecule type" value="Genomic_DNA"/>
</dbReference>
<dbReference type="Pfam" id="PF13458">
    <property type="entry name" value="Peripla_BP_6"/>
    <property type="match status" value="1"/>
</dbReference>
<dbReference type="Proteomes" id="UP000236754">
    <property type="component" value="Unassembled WGS sequence"/>
</dbReference>
<reference evidence="4 5" key="1">
    <citation type="submission" date="2016-10" db="EMBL/GenBank/DDBJ databases">
        <authorList>
            <person name="de Groot N.N."/>
        </authorList>
    </citation>
    <scope>NUCLEOTIDE SEQUENCE [LARGE SCALE GENOMIC DNA]</scope>
    <source>
        <strain evidence="4 5">CGMCC 4.2023</strain>
    </source>
</reference>
<dbReference type="AlphaFoldDB" id="A0A1H5ZBZ0"/>
<accession>A0A1H5ZBZ0</accession>
<evidence type="ECO:0000256" key="2">
    <source>
        <dbReference type="ARBA" id="ARBA00022729"/>
    </source>
</evidence>
<feature type="domain" description="Leucine-binding protein" evidence="3">
    <location>
        <begin position="49"/>
        <end position="360"/>
    </location>
</feature>
<evidence type="ECO:0000313" key="5">
    <source>
        <dbReference type="Proteomes" id="UP000236754"/>
    </source>
</evidence>
<dbReference type="SUPFAM" id="SSF53822">
    <property type="entry name" value="Periplasmic binding protein-like I"/>
    <property type="match status" value="1"/>
</dbReference>
<dbReference type="PROSITE" id="PS51257">
    <property type="entry name" value="PROKAR_LIPOPROTEIN"/>
    <property type="match status" value="1"/>
</dbReference>
<gene>
    <name evidence="4" type="ORF">SAMN05216223_104379</name>
</gene>
<proteinExistence type="inferred from homology"/>
<protein>
    <submittedName>
        <fullName evidence="4">ABC-type branched-chain amino acid transport system, substrate-binding protein</fullName>
    </submittedName>
</protein>
<organism evidence="4 5">
    <name type="scientific">Actinacidiphila yanglinensis</name>
    <dbReference type="NCBI Taxonomy" id="310779"/>
    <lineage>
        <taxon>Bacteria</taxon>
        <taxon>Bacillati</taxon>
        <taxon>Actinomycetota</taxon>
        <taxon>Actinomycetes</taxon>
        <taxon>Kitasatosporales</taxon>
        <taxon>Streptomycetaceae</taxon>
        <taxon>Actinacidiphila</taxon>
    </lineage>
</organism>
<keyword evidence="5" id="KW-1185">Reference proteome</keyword>
<evidence type="ECO:0000313" key="4">
    <source>
        <dbReference type="EMBL" id="SEG32876.1"/>
    </source>
</evidence>
<sequence>MTHRRMGALRRAVVPLLAVSALVSGCGVIPGSGGGSSGPIVVMTWAPVGTSATNMPGMLGMAKAVESYVNDQGGLDGRKLKVLTCNERNDAVTVTNCAKQAADAGAVAVIGSYSEEGSSFISALEGDGIPYIGGYGITEDEYQSLMSFPINGGLPALLAGSGLQLAQTCKKVTLVRPDSITGDQFPIFLDQGLQAADKKPVDDLLTQDNSTDYTAIATKAVGADKASSCVSAVLGDKTSTFFDALRRVGDTRPKVQLSSVIGSVQQSVIDASGGAKSPLEGAKIADWYPPASDPRWSEMKSVISKYAFGDDSIDVADPGVQTTWIAYTVFTKVVRAMGDKTKIDADSVRRAMDSTTKLSTGGLTPDLGWTDSDLLGIPDHPRMVNSKIVYQEVRDGRLVQAQPGFVDLTKTLKPTSYAPLKRNDG</sequence>
<dbReference type="InterPro" id="IPR028081">
    <property type="entry name" value="Leu-bd"/>
</dbReference>
<dbReference type="InterPro" id="IPR028082">
    <property type="entry name" value="Peripla_BP_I"/>
</dbReference>